<feature type="transmembrane region" description="Helical" evidence="8">
    <location>
        <begin position="111"/>
        <end position="133"/>
    </location>
</feature>
<gene>
    <name evidence="10" type="ORF">J2753_000103</name>
</gene>
<keyword evidence="3" id="KW-1003">Cell membrane</keyword>
<dbReference type="PROSITE" id="PS50253">
    <property type="entry name" value="COX3"/>
    <property type="match status" value="1"/>
</dbReference>
<feature type="transmembrane region" description="Helical" evidence="8">
    <location>
        <begin position="78"/>
        <end position="99"/>
    </location>
</feature>
<dbReference type="Pfam" id="PF00510">
    <property type="entry name" value="COX3"/>
    <property type="match status" value="1"/>
</dbReference>
<sequence length="336" mass="36300">MGRDGDDSEFRFLEDADPDATSDAAESSAFEFGDGVESEDEGQDSEGESGDHGPEGHSDHGHHPVVEDWPRGVGEASWWPVVTALGAAAIYVSAALFLLGRGRNSVVGPGAGPAAFVGAVALTLFGVYGWLYHGFLAHFWTRGTDRRSARSFRWAMLAFIASEIATFGALFAYYFYIRAGTWPPANSTLPVIDLLNILVVTNTAVLVLSSVTVHFAHHALASGNRDRFQRLLAITIGLGGLFLAGQLVEYHEFINQEGFDWTSGLFGSAFFGLTGLHGLHVAFGTLLLGITYVRGRQGQFDGERDLSVALVSLYWHFVDAVWIFLVAALYAGASIY</sequence>
<feature type="transmembrane region" description="Helical" evidence="8">
    <location>
        <begin position="197"/>
        <end position="216"/>
    </location>
</feature>
<feature type="domain" description="Heme-copper oxidase subunit III family profile" evidence="9">
    <location>
        <begin position="67"/>
        <end position="334"/>
    </location>
</feature>
<name>A0A8T4GTA8_9EURY</name>
<evidence type="ECO:0000259" key="9">
    <source>
        <dbReference type="PROSITE" id="PS50253"/>
    </source>
</evidence>
<dbReference type="PANTHER" id="PTHR11403:SF2">
    <property type="entry name" value="CYTOCHROME BO(3) UBIQUINOL OXIDASE SUBUNIT 3"/>
    <property type="match status" value="1"/>
</dbReference>
<evidence type="ECO:0000313" key="10">
    <source>
        <dbReference type="EMBL" id="MBP1985630.1"/>
    </source>
</evidence>
<feature type="transmembrane region" description="Helical" evidence="8">
    <location>
        <begin position="228"/>
        <end position="248"/>
    </location>
</feature>
<accession>A0A8T4GTA8</accession>
<dbReference type="PANTHER" id="PTHR11403">
    <property type="entry name" value="CYTOCHROME C OXIDASE SUBUNIT III"/>
    <property type="match status" value="1"/>
</dbReference>
<dbReference type="EMBL" id="JAGGLC010000001">
    <property type="protein sequence ID" value="MBP1985630.1"/>
    <property type="molecule type" value="Genomic_DNA"/>
</dbReference>
<reference evidence="10" key="1">
    <citation type="submission" date="2021-03" db="EMBL/GenBank/DDBJ databases">
        <title>Genomic Encyclopedia of Type Strains, Phase IV (KMG-IV): sequencing the most valuable type-strain genomes for metagenomic binning, comparative biology and taxonomic classification.</title>
        <authorList>
            <person name="Goeker M."/>
        </authorList>
    </citation>
    <scope>NUCLEOTIDE SEQUENCE</scope>
    <source>
        <strain evidence="10">DSM 26232</strain>
    </source>
</reference>
<evidence type="ECO:0000256" key="5">
    <source>
        <dbReference type="ARBA" id="ARBA00022989"/>
    </source>
</evidence>
<dbReference type="RefSeq" id="WP_245334403.1">
    <property type="nucleotide sequence ID" value="NZ_JAGGLC010000001.1"/>
</dbReference>
<dbReference type="SUPFAM" id="SSF81452">
    <property type="entry name" value="Cytochrome c oxidase subunit III-like"/>
    <property type="match status" value="1"/>
</dbReference>
<protein>
    <submittedName>
        <fullName evidence="10">Cytochrome c oxidase subunit 3</fullName>
    </submittedName>
</protein>
<feature type="compositionally biased region" description="Basic and acidic residues" evidence="7">
    <location>
        <begin position="1"/>
        <end position="14"/>
    </location>
</feature>
<evidence type="ECO:0000256" key="6">
    <source>
        <dbReference type="ARBA" id="ARBA00023136"/>
    </source>
</evidence>
<comment type="subcellular location">
    <subcellularLocation>
        <location evidence="1">Cell membrane</location>
        <topology evidence="1">Multi-pass membrane protein</topology>
    </subcellularLocation>
</comment>
<keyword evidence="11" id="KW-1185">Reference proteome</keyword>
<feature type="transmembrane region" description="Helical" evidence="8">
    <location>
        <begin position="154"/>
        <end position="177"/>
    </location>
</feature>
<dbReference type="Gene3D" id="1.20.120.80">
    <property type="entry name" value="Cytochrome c oxidase, subunit III, four-helix bundle"/>
    <property type="match status" value="1"/>
</dbReference>
<feature type="transmembrane region" description="Helical" evidence="8">
    <location>
        <begin position="313"/>
        <end position="333"/>
    </location>
</feature>
<evidence type="ECO:0000256" key="8">
    <source>
        <dbReference type="SAM" id="Phobius"/>
    </source>
</evidence>
<dbReference type="CDD" id="cd00386">
    <property type="entry name" value="Heme_Cu_Oxidase_III_like"/>
    <property type="match status" value="1"/>
</dbReference>
<feature type="transmembrane region" description="Helical" evidence="8">
    <location>
        <begin position="268"/>
        <end position="293"/>
    </location>
</feature>
<dbReference type="AlphaFoldDB" id="A0A8T4GTA8"/>
<evidence type="ECO:0000256" key="1">
    <source>
        <dbReference type="ARBA" id="ARBA00004651"/>
    </source>
</evidence>
<keyword evidence="4 8" id="KW-0812">Transmembrane</keyword>
<dbReference type="GO" id="GO:0019646">
    <property type="term" value="P:aerobic electron transport chain"/>
    <property type="evidence" value="ECO:0007669"/>
    <property type="project" value="InterPro"/>
</dbReference>
<feature type="region of interest" description="Disordered" evidence="7">
    <location>
        <begin position="1"/>
        <end position="67"/>
    </location>
</feature>
<dbReference type="InterPro" id="IPR013833">
    <property type="entry name" value="Cyt_c_oxidase_su3_a-hlx"/>
</dbReference>
<dbReference type="Proteomes" id="UP000823736">
    <property type="component" value="Unassembled WGS sequence"/>
</dbReference>
<evidence type="ECO:0000256" key="7">
    <source>
        <dbReference type="SAM" id="MobiDB-lite"/>
    </source>
</evidence>
<dbReference type="InterPro" id="IPR000298">
    <property type="entry name" value="Cyt_c_oxidase-like_su3"/>
</dbReference>
<evidence type="ECO:0000256" key="3">
    <source>
        <dbReference type="ARBA" id="ARBA00022475"/>
    </source>
</evidence>
<keyword evidence="6 8" id="KW-0472">Membrane</keyword>
<feature type="compositionally biased region" description="Basic and acidic residues" evidence="7">
    <location>
        <begin position="49"/>
        <end position="67"/>
    </location>
</feature>
<dbReference type="InterPro" id="IPR024791">
    <property type="entry name" value="Cyt_c/ubiquinol_Oxase_su3"/>
</dbReference>
<organism evidence="10 11">
    <name type="scientific">Halolamina salifodinae</name>
    <dbReference type="NCBI Taxonomy" id="1202767"/>
    <lineage>
        <taxon>Archaea</taxon>
        <taxon>Methanobacteriati</taxon>
        <taxon>Methanobacteriota</taxon>
        <taxon>Stenosarchaea group</taxon>
        <taxon>Halobacteria</taxon>
        <taxon>Halobacteriales</taxon>
        <taxon>Haloferacaceae</taxon>
    </lineage>
</organism>
<comment type="caution">
    <text evidence="10">The sequence shown here is derived from an EMBL/GenBank/DDBJ whole genome shotgun (WGS) entry which is preliminary data.</text>
</comment>
<dbReference type="GO" id="GO:0004129">
    <property type="term" value="F:cytochrome-c oxidase activity"/>
    <property type="evidence" value="ECO:0007669"/>
    <property type="project" value="InterPro"/>
</dbReference>
<evidence type="ECO:0000256" key="2">
    <source>
        <dbReference type="ARBA" id="ARBA00010581"/>
    </source>
</evidence>
<keyword evidence="5 8" id="KW-1133">Transmembrane helix</keyword>
<dbReference type="GO" id="GO:0005886">
    <property type="term" value="C:plasma membrane"/>
    <property type="evidence" value="ECO:0007669"/>
    <property type="project" value="UniProtKB-SubCell"/>
</dbReference>
<evidence type="ECO:0000313" key="11">
    <source>
        <dbReference type="Proteomes" id="UP000823736"/>
    </source>
</evidence>
<dbReference type="InterPro" id="IPR035973">
    <property type="entry name" value="Cyt_c_oxidase_su3-like_sf"/>
</dbReference>
<evidence type="ECO:0000256" key="4">
    <source>
        <dbReference type="ARBA" id="ARBA00022692"/>
    </source>
</evidence>
<proteinExistence type="inferred from homology"/>
<comment type="similarity">
    <text evidence="2">Belongs to the cytochrome c oxidase subunit 3 family.</text>
</comment>
<feature type="compositionally biased region" description="Acidic residues" evidence="7">
    <location>
        <begin position="34"/>
        <end position="48"/>
    </location>
</feature>